<dbReference type="RefSeq" id="WP_188939778.1">
    <property type="nucleotide sequence ID" value="NZ_BMNA01000001.1"/>
</dbReference>
<reference evidence="1" key="2">
    <citation type="submission" date="2020-09" db="EMBL/GenBank/DDBJ databases">
        <authorList>
            <person name="Sun Q."/>
            <person name="Zhou Y."/>
        </authorList>
    </citation>
    <scope>NUCLEOTIDE SEQUENCE</scope>
    <source>
        <strain evidence="1">CGMCC 4.7308</strain>
    </source>
</reference>
<keyword evidence="2" id="KW-1185">Reference proteome</keyword>
<evidence type="ECO:0000313" key="2">
    <source>
        <dbReference type="Proteomes" id="UP000655208"/>
    </source>
</evidence>
<dbReference type="Proteomes" id="UP000655208">
    <property type="component" value="Unassembled WGS sequence"/>
</dbReference>
<name>A0A917SLZ1_9ACTN</name>
<dbReference type="Gene3D" id="3.40.50.2000">
    <property type="entry name" value="Glycogen Phosphorylase B"/>
    <property type="match status" value="2"/>
</dbReference>
<comment type="caution">
    <text evidence="1">The sequence shown here is derived from an EMBL/GenBank/DDBJ whole genome shotgun (WGS) entry which is preliminary data.</text>
</comment>
<evidence type="ECO:0000313" key="1">
    <source>
        <dbReference type="EMBL" id="GGL87396.1"/>
    </source>
</evidence>
<dbReference type="EMBL" id="BMNA01000001">
    <property type="protein sequence ID" value="GGL87396.1"/>
    <property type="molecule type" value="Genomic_DNA"/>
</dbReference>
<proteinExistence type="predicted"/>
<dbReference type="AlphaFoldDB" id="A0A917SLZ1"/>
<organism evidence="1 2">
    <name type="scientific">Nakamurella endophytica</name>
    <dbReference type="NCBI Taxonomy" id="1748367"/>
    <lineage>
        <taxon>Bacteria</taxon>
        <taxon>Bacillati</taxon>
        <taxon>Actinomycetota</taxon>
        <taxon>Actinomycetes</taxon>
        <taxon>Nakamurellales</taxon>
        <taxon>Nakamurellaceae</taxon>
        <taxon>Nakamurella</taxon>
    </lineage>
</organism>
<gene>
    <name evidence="1" type="primary">gumI</name>
    <name evidence="1" type="ORF">GCM10011594_03710</name>
</gene>
<reference evidence="1" key="1">
    <citation type="journal article" date="2014" name="Int. J. Syst. Evol. Microbiol.">
        <title>Complete genome sequence of Corynebacterium casei LMG S-19264T (=DSM 44701T), isolated from a smear-ripened cheese.</title>
        <authorList>
            <consortium name="US DOE Joint Genome Institute (JGI-PGF)"/>
            <person name="Walter F."/>
            <person name="Albersmeier A."/>
            <person name="Kalinowski J."/>
            <person name="Ruckert C."/>
        </authorList>
    </citation>
    <scope>NUCLEOTIDE SEQUENCE</scope>
    <source>
        <strain evidence="1">CGMCC 4.7308</strain>
    </source>
</reference>
<protein>
    <submittedName>
        <fullName evidence="1">GDP-mannose:glycolipid 4-beta-D-mannosyltransferase</fullName>
    </submittedName>
</protein>
<accession>A0A917SLZ1</accession>
<dbReference type="Pfam" id="PF13692">
    <property type="entry name" value="Glyco_trans_1_4"/>
    <property type="match status" value="1"/>
</dbReference>
<dbReference type="SUPFAM" id="SSF53756">
    <property type="entry name" value="UDP-Glycosyltransferase/glycogen phosphorylase"/>
    <property type="match status" value="1"/>
</dbReference>
<sequence length="328" mass="36082">MQSYSALRDTTNPYLKQLHAGLSEHVDVRVFSWRDALLGRFDVLHVHWPELLLRSPSATRRALRRIAVLALLLRIRVGRRALVRTVHNPEPHETGSAVERALLTVVDRWTTLFVLLVPTTPLPVADRPFEVIPHGDYRQWFEHLAVPPSEAGRMAYVGLVRPYKGVEELVAVFGGTAAEHPTWTLRIVGKAQSDRLAAAITAATRDDPRISARLDYVSDAELADEVGRAQLVVLPYREMHNSGTALLALSLGRPILVPRNPVTSALAEETGSAWVRTYAAPLTAADLADALATVPDGAGPDLSGREWAGIAARHAAAYRRAAQLRRSR</sequence>